<evidence type="ECO:0000313" key="1">
    <source>
        <dbReference type="EMBL" id="JAI04322.1"/>
    </source>
</evidence>
<protein>
    <submittedName>
        <fullName evidence="1">Uncharacterized protein</fullName>
    </submittedName>
</protein>
<name>A0A0E9XPJ1_ANGAN</name>
<proteinExistence type="predicted"/>
<dbReference type="AlphaFoldDB" id="A0A0E9XPJ1"/>
<accession>A0A0E9XPJ1</accession>
<reference evidence="1" key="2">
    <citation type="journal article" date="2015" name="Fish Shellfish Immunol.">
        <title>Early steps in the European eel (Anguilla anguilla)-Vibrio vulnificus interaction in the gills: Role of the RtxA13 toxin.</title>
        <authorList>
            <person name="Callol A."/>
            <person name="Pajuelo D."/>
            <person name="Ebbesson L."/>
            <person name="Teles M."/>
            <person name="MacKenzie S."/>
            <person name="Amaro C."/>
        </authorList>
    </citation>
    <scope>NUCLEOTIDE SEQUENCE</scope>
</reference>
<reference evidence="1" key="1">
    <citation type="submission" date="2014-11" db="EMBL/GenBank/DDBJ databases">
        <authorList>
            <person name="Amaro Gonzalez C."/>
        </authorList>
    </citation>
    <scope>NUCLEOTIDE SEQUENCE</scope>
</reference>
<organism evidence="1">
    <name type="scientific">Anguilla anguilla</name>
    <name type="common">European freshwater eel</name>
    <name type="synonym">Muraena anguilla</name>
    <dbReference type="NCBI Taxonomy" id="7936"/>
    <lineage>
        <taxon>Eukaryota</taxon>
        <taxon>Metazoa</taxon>
        <taxon>Chordata</taxon>
        <taxon>Craniata</taxon>
        <taxon>Vertebrata</taxon>
        <taxon>Euteleostomi</taxon>
        <taxon>Actinopterygii</taxon>
        <taxon>Neopterygii</taxon>
        <taxon>Teleostei</taxon>
        <taxon>Anguilliformes</taxon>
        <taxon>Anguillidae</taxon>
        <taxon>Anguilla</taxon>
    </lineage>
</organism>
<sequence length="53" mass="5904">MLAFQYKASSTSRRVFIRAKNSESDGHAQNCITASKLTMSLSHVVHLDVEYAC</sequence>
<dbReference type="EMBL" id="GBXM01004256">
    <property type="protein sequence ID" value="JAI04322.1"/>
    <property type="molecule type" value="Transcribed_RNA"/>
</dbReference>